<sequence length="385" mass="40482">MHKAVLNLAALMLTNGVAAADLLYASSYDGKVTTLNLTSAAGSSNPPVMKTVATSKGCGDNPSWLRLDHANAVLYCVDEGFDTGGSLSSLRTNSDGSLTSLNKVTTKVSPVSAVFFGTNGLAMAHYDNAFTTWNIATPSKLKNVQFDTFTGSGPKPEQEGPHPHQAVLDPTGKFLVVPDLGADLMHIYTFDAKTLKATALASVKVTAGFGPRHIAFATRGTKTFAYLMCELANTIVGYEVTYTSGIQFKQLFAQGTHGKGTTNKEGASGSEIVVSTDNQFLIASSVGDLNLSIPAFGATGTIKSDPLVNYAIQADGSLTLLQEVPAGGDLPRQFSINKAGTRVAVGLQNDHRVVVIERDPKTGMLGKFVSYAKVSGEATCVVFNE</sequence>
<proteinExistence type="predicted"/>
<name>A0ACC1MSA8_9HYPO</name>
<organism evidence="1 2">
    <name type="scientific">Zarea fungicola</name>
    <dbReference type="NCBI Taxonomy" id="93591"/>
    <lineage>
        <taxon>Eukaryota</taxon>
        <taxon>Fungi</taxon>
        <taxon>Dikarya</taxon>
        <taxon>Ascomycota</taxon>
        <taxon>Pezizomycotina</taxon>
        <taxon>Sordariomycetes</taxon>
        <taxon>Hypocreomycetidae</taxon>
        <taxon>Hypocreales</taxon>
        <taxon>Cordycipitaceae</taxon>
        <taxon>Zarea</taxon>
    </lineage>
</organism>
<evidence type="ECO:0000313" key="1">
    <source>
        <dbReference type="EMBL" id="KAJ2969559.1"/>
    </source>
</evidence>
<evidence type="ECO:0000313" key="2">
    <source>
        <dbReference type="Proteomes" id="UP001143910"/>
    </source>
</evidence>
<reference evidence="1" key="1">
    <citation type="submission" date="2022-08" db="EMBL/GenBank/DDBJ databases">
        <title>Genome Sequence of Lecanicillium fungicola.</title>
        <authorList>
            <person name="Buettner E."/>
        </authorList>
    </citation>
    <scope>NUCLEOTIDE SEQUENCE</scope>
    <source>
        <strain evidence="1">Babe33</strain>
    </source>
</reference>
<accession>A0ACC1MSA8</accession>
<dbReference type="EMBL" id="JANJQO010001718">
    <property type="protein sequence ID" value="KAJ2969559.1"/>
    <property type="molecule type" value="Genomic_DNA"/>
</dbReference>
<gene>
    <name evidence="1" type="ORF">NQ176_g8599</name>
</gene>
<dbReference type="Proteomes" id="UP001143910">
    <property type="component" value="Unassembled WGS sequence"/>
</dbReference>
<comment type="caution">
    <text evidence="1">The sequence shown here is derived from an EMBL/GenBank/DDBJ whole genome shotgun (WGS) entry which is preliminary data.</text>
</comment>
<protein>
    <submittedName>
        <fullName evidence="1">Uncharacterized protein</fullName>
    </submittedName>
</protein>
<keyword evidence="2" id="KW-1185">Reference proteome</keyword>